<dbReference type="AlphaFoldDB" id="B0DDB2"/>
<feature type="domain" description="DUF6699" evidence="2">
    <location>
        <begin position="90"/>
        <end position="220"/>
    </location>
</feature>
<dbReference type="HOGENOM" id="CLU_085813_0_0_1"/>
<dbReference type="Pfam" id="PF20415">
    <property type="entry name" value="DUF6699"/>
    <property type="match status" value="1"/>
</dbReference>
<evidence type="ECO:0000256" key="1">
    <source>
        <dbReference type="SAM" id="MobiDB-lite"/>
    </source>
</evidence>
<sequence length="234" mass="26309">MINKRVQFAPTNIVYSPIPSTPSPCRSTSSLPSSPDIPTPPPELEYSMGGGYPRSPYPRQNDEIYPDQIDPKSMQIHFLLAYAPYAEPALAYDLTLHPDSLNDQVEFATFYEPATQPPMRSILIICPQLKQWDPIEVTAARSNGEYVTVVDVLTAIYDHLRSAVSHSEYATCTERQAVDAAWLARWIRIQDAELRAAEKMKGVKRVDFLLGQNRFLGLSGTLRGPDIWELNVSR</sequence>
<evidence type="ECO:0000259" key="2">
    <source>
        <dbReference type="Pfam" id="PF20415"/>
    </source>
</evidence>
<dbReference type="InParanoid" id="B0DDB2"/>
<dbReference type="EMBL" id="DS547104">
    <property type="protein sequence ID" value="EDR07584.1"/>
    <property type="molecule type" value="Genomic_DNA"/>
</dbReference>
<organism evidence="4">
    <name type="scientific">Laccaria bicolor (strain S238N-H82 / ATCC MYA-4686)</name>
    <name type="common">Bicoloured deceiver</name>
    <name type="synonym">Laccaria laccata var. bicolor</name>
    <dbReference type="NCBI Taxonomy" id="486041"/>
    <lineage>
        <taxon>Eukaryota</taxon>
        <taxon>Fungi</taxon>
        <taxon>Dikarya</taxon>
        <taxon>Basidiomycota</taxon>
        <taxon>Agaricomycotina</taxon>
        <taxon>Agaricomycetes</taxon>
        <taxon>Agaricomycetidae</taxon>
        <taxon>Agaricales</taxon>
        <taxon>Agaricineae</taxon>
        <taxon>Hydnangiaceae</taxon>
        <taxon>Laccaria</taxon>
    </lineage>
</organism>
<dbReference type="Proteomes" id="UP000001194">
    <property type="component" value="Unassembled WGS sequence"/>
</dbReference>
<dbReference type="GeneID" id="6077390"/>
<dbReference type="OrthoDB" id="3224413at2759"/>
<reference evidence="3 4" key="1">
    <citation type="journal article" date="2008" name="Nature">
        <title>The genome of Laccaria bicolor provides insights into mycorrhizal symbiosis.</title>
        <authorList>
            <person name="Martin F."/>
            <person name="Aerts A."/>
            <person name="Ahren D."/>
            <person name="Brun A."/>
            <person name="Danchin E.G.J."/>
            <person name="Duchaussoy F."/>
            <person name="Gibon J."/>
            <person name="Kohler A."/>
            <person name="Lindquist E."/>
            <person name="Pereda V."/>
            <person name="Salamov A."/>
            <person name="Shapiro H.J."/>
            <person name="Wuyts J."/>
            <person name="Blaudez D."/>
            <person name="Buee M."/>
            <person name="Brokstein P."/>
            <person name="Canbaeck B."/>
            <person name="Cohen D."/>
            <person name="Courty P.E."/>
            <person name="Coutinho P.M."/>
            <person name="Delaruelle C."/>
            <person name="Detter J.C."/>
            <person name="Deveau A."/>
            <person name="DiFazio S."/>
            <person name="Duplessis S."/>
            <person name="Fraissinet-Tachet L."/>
            <person name="Lucic E."/>
            <person name="Frey-Klett P."/>
            <person name="Fourrey C."/>
            <person name="Feussner I."/>
            <person name="Gay G."/>
            <person name="Grimwood J."/>
            <person name="Hoegger P.J."/>
            <person name="Jain P."/>
            <person name="Kilaru S."/>
            <person name="Labbe J."/>
            <person name="Lin Y.C."/>
            <person name="Legue V."/>
            <person name="Le Tacon F."/>
            <person name="Marmeisse R."/>
            <person name="Melayah D."/>
            <person name="Montanini B."/>
            <person name="Muratet M."/>
            <person name="Nehls U."/>
            <person name="Niculita-Hirzel H."/>
            <person name="Oudot-Le Secq M.P."/>
            <person name="Peter M."/>
            <person name="Quesneville H."/>
            <person name="Rajashekar B."/>
            <person name="Reich M."/>
            <person name="Rouhier N."/>
            <person name="Schmutz J."/>
            <person name="Yin T."/>
            <person name="Chalot M."/>
            <person name="Henrissat B."/>
            <person name="Kuees U."/>
            <person name="Lucas S."/>
            <person name="Van de Peer Y."/>
            <person name="Podila G.K."/>
            <person name="Polle A."/>
            <person name="Pukkila P.J."/>
            <person name="Richardson P.M."/>
            <person name="Rouze P."/>
            <person name="Sanders I.R."/>
            <person name="Stajich J.E."/>
            <person name="Tunlid A."/>
            <person name="Tuskan G."/>
            <person name="Grigoriev I.V."/>
        </authorList>
    </citation>
    <scope>NUCLEOTIDE SEQUENCE [LARGE SCALE GENOMIC DNA]</scope>
    <source>
        <strain evidence="4">S238N-H82 / ATCC MYA-4686</strain>
    </source>
</reference>
<keyword evidence="4" id="KW-1185">Reference proteome</keyword>
<feature type="compositionally biased region" description="Low complexity" evidence="1">
    <location>
        <begin position="23"/>
        <end position="34"/>
    </location>
</feature>
<evidence type="ECO:0000313" key="3">
    <source>
        <dbReference type="EMBL" id="EDR07584.1"/>
    </source>
</evidence>
<dbReference type="STRING" id="486041.B0DDB2"/>
<dbReference type="InterPro" id="IPR046522">
    <property type="entry name" value="DUF6699"/>
</dbReference>
<evidence type="ECO:0000313" key="4">
    <source>
        <dbReference type="Proteomes" id="UP000001194"/>
    </source>
</evidence>
<proteinExistence type="predicted"/>
<dbReference type="KEGG" id="lbc:LACBIDRAFT_298649"/>
<protein>
    <submittedName>
        <fullName evidence="3">Predicted protein</fullName>
    </submittedName>
</protein>
<name>B0DDB2_LACBS</name>
<accession>B0DDB2</accession>
<gene>
    <name evidence="3" type="ORF">LACBIDRAFT_298649</name>
</gene>
<feature type="region of interest" description="Disordered" evidence="1">
    <location>
        <begin position="19"/>
        <end position="44"/>
    </location>
</feature>
<dbReference type="RefSeq" id="XP_001881976.1">
    <property type="nucleotide sequence ID" value="XM_001881941.1"/>
</dbReference>